<dbReference type="InterPro" id="IPR001138">
    <property type="entry name" value="Zn2Cys6_DnaBD"/>
</dbReference>
<dbReference type="SMART" id="SM00066">
    <property type="entry name" value="GAL4"/>
    <property type="match status" value="1"/>
</dbReference>
<dbReference type="OrthoDB" id="4368299at2759"/>
<dbReference type="Gene3D" id="4.10.240.10">
    <property type="entry name" value="Zn(2)-C6 fungal-type DNA-binding domain"/>
    <property type="match status" value="1"/>
</dbReference>
<dbReference type="PANTHER" id="PTHR47654:SF5">
    <property type="entry name" value="TRANSCRIPTION FACTOR DOMAIN-CONTAINING PROTEIN"/>
    <property type="match status" value="1"/>
</dbReference>
<evidence type="ECO:0000256" key="2">
    <source>
        <dbReference type="ARBA" id="ARBA00023125"/>
    </source>
</evidence>
<keyword evidence="4" id="KW-0539">Nucleus</keyword>
<dbReference type="PROSITE" id="PS50048">
    <property type="entry name" value="ZN2_CY6_FUNGAL_2"/>
    <property type="match status" value="1"/>
</dbReference>
<sequence>MSSKLPIPRLPHERLESGRGRTSRACDACRSRKTKCNGVQPRCAQCVAQGDDECVYSDRKAVRLQKELQAERGKTQAYKAMLQDLSLEFEGPVAVRIRKFLKQDSRVATANRERRRSTSSSSSSMGSLEDVDVASEYFNRDDKSRATGYLGKNSELYGCNDWVLRQQSKATTDS</sequence>
<evidence type="ECO:0000259" key="6">
    <source>
        <dbReference type="PROSITE" id="PS50048"/>
    </source>
</evidence>
<comment type="caution">
    <text evidence="7">The sequence shown here is derived from an EMBL/GenBank/DDBJ whole genome shotgun (WGS) entry which is preliminary data.</text>
</comment>
<protein>
    <recommendedName>
        <fullName evidence="6">Zn(2)-C6 fungal-type domain-containing protein</fullName>
    </recommendedName>
</protein>
<proteinExistence type="predicted"/>
<dbReference type="GO" id="GO:0003677">
    <property type="term" value="F:DNA binding"/>
    <property type="evidence" value="ECO:0007669"/>
    <property type="project" value="UniProtKB-KW"/>
</dbReference>
<dbReference type="AlphaFoldDB" id="A0A9W9KC38"/>
<dbReference type="InterPro" id="IPR053230">
    <property type="entry name" value="Trans_reg_galc"/>
</dbReference>
<gene>
    <name evidence="7" type="ORF">N7456_006881</name>
</gene>
<dbReference type="PANTHER" id="PTHR47654">
    <property type="entry name" value="ZN(II)2CYS6 TRANSCRIPTION FACTOR (EUROFUNG)-RELATED"/>
    <property type="match status" value="1"/>
</dbReference>
<dbReference type="Proteomes" id="UP001149165">
    <property type="component" value="Unassembled WGS sequence"/>
</dbReference>
<feature type="region of interest" description="Disordered" evidence="5">
    <location>
        <begin position="1"/>
        <end position="21"/>
    </location>
</feature>
<dbReference type="GO" id="GO:0000981">
    <property type="term" value="F:DNA-binding transcription factor activity, RNA polymerase II-specific"/>
    <property type="evidence" value="ECO:0007669"/>
    <property type="project" value="InterPro"/>
</dbReference>
<dbReference type="InterPro" id="IPR036864">
    <property type="entry name" value="Zn2-C6_fun-type_DNA-bd_sf"/>
</dbReference>
<keyword evidence="2" id="KW-0238">DNA-binding</keyword>
<reference evidence="7" key="2">
    <citation type="journal article" date="2023" name="IMA Fungus">
        <title>Comparative genomic study of the Penicillium genus elucidates a diverse pangenome and 15 lateral gene transfer events.</title>
        <authorList>
            <person name="Petersen C."/>
            <person name="Sorensen T."/>
            <person name="Nielsen M.R."/>
            <person name="Sondergaard T.E."/>
            <person name="Sorensen J.L."/>
            <person name="Fitzpatrick D.A."/>
            <person name="Frisvad J.C."/>
            <person name="Nielsen K.L."/>
        </authorList>
    </citation>
    <scope>NUCLEOTIDE SEQUENCE</scope>
    <source>
        <strain evidence="7">IBT 30069</strain>
    </source>
</reference>
<dbReference type="CDD" id="cd00067">
    <property type="entry name" value="GAL4"/>
    <property type="match status" value="1"/>
</dbReference>
<reference evidence="7" key="1">
    <citation type="submission" date="2022-11" db="EMBL/GenBank/DDBJ databases">
        <authorList>
            <person name="Petersen C."/>
        </authorList>
    </citation>
    <scope>NUCLEOTIDE SEQUENCE</scope>
    <source>
        <strain evidence="7">IBT 30069</strain>
    </source>
</reference>
<dbReference type="PROSITE" id="PS00463">
    <property type="entry name" value="ZN2_CY6_FUNGAL_1"/>
    <property type="match status" value="1"/>
</dbReference>
<keyword evidence="3" id="KW-0804">Transcription</keyword>
<dbReference type="GO" id="GO:0008270">
    <property type="term" value="F:zinc ion binding"/>
    <property type="evidence" value="ECO:0007669"/>
    <property type="project" value="InterPro"/>
</dbReference>
<dbReference type="SUPFAM" id="SSF57701">
    <property type="entry name" value="Zn2/Cys6 DNA-binding domain"/>
    <property type="match status" value="1"/>
</dbReference>
<keyword evidence="1" id="KW-0805">Transcription regulation</keyword>
<evidence type="ECO:0000256" key="1">
    <source>
        <dbReference type="ARBA" id="ARBA00023015"/>
    </source>
</evidence>
<evidence type="ECO:0000256" key="3">
    <source>
        <dbReference type="ARBA" id="ARBA00023163"/>
    </source>
</evidence>
<name>A0A9W9KC38_9EURO</name>
<accession>A0A9W9KC38</accession>
<dbReference type="Pfam" id="PF00172">
    <property type="entry name" value="Zn_clus"/>
    <property type="match status" value="1"/>
</dbReference>
<evidence type="ECO:0000313" key="8">
    <source>
        <dbReference type="Proteomes" id="UP001149165"/>
    </source>
</evidence>
<evidence type="ECO:0000256" key="5">
    <source>
        <dbReference type="SAM" id="MobiDB-lite"/>
    </source>
</evidence>
<organism evidence="7 8">
    <name type="scientific">Penicillium angulare</name>
    <dbReference type="NCBI Taxonomy" id="116970"/>
    <lineage>
        <taxon>Eukaryota</taxon>
        <taxon>Fungi</taxon>
        <taxon>Dikarya</taxon>
        <taxon>Ascomycota</taxon>
        <taxon>Pezizomycotina</taxon>
        <taxon>Eurotiomycetes</taxon>
        <taxon>Eurotiomycetidae</taxon>
        <taxon>Eurotiales</taxon>
        <taxon>Aspergillaceae</taxon>
        <taxon>Penicillium</taxon>
    </lineage>
</organism>
<feature type="compositionally biased region" description="Basic and acidic residues" evidence="5">
    <location>
        <begin position="10"/>
        <end position="19"/>
    </location>
</feature>
<evidence type="ECO:0000313" key="7">
    <source>
        <dbReference type="EMBL" id="KAJ5100829.1"/>
    </source>
</evidence>
<feature type="region of interest" description="Disordered" evidence="5">
    <location>
        <begin position="106"/>
        <end position="128"/>
    </location>
</feature>
<evidence type="ECO:0000256" key="4">
    <source>
        <dbReference type="ARBA" id="ARBA00023242"/>
    </source>
</evidence>
<feature type="domain" description="Zn(2)-C6 fungal-type" evidence="6">
    <location>
        <begin position="25"/>
        <end position="56"/>
    </location>
</feature>
<keyword evidence="8" id="KW-1185">Reference proteome</keyword>
<dbReference type="EMBL" id="JAPQKH010000004">
    <property type="protein sequence ID" value="KAJ5100829.1"/>
    <property type="molecule type" value="Genomic_DNA"/>
</dbReference>